<feature type="transmembrane region" description="Helical" evidence="6">
    <location>
        <begin position="373"/>
        <end position="392"/>
    </location>
</feature>
<dbReference type="SUPFAM" id="SSF103473">
    <property type="entry name" value="MFS general substrate transporter"/>
    <property type="match status" value="1"/>
</dbReference>
<feature type="transmembrane region" description="Helical" evidence="6">
    <location>
        <begin position="284"/>
        <end position="302"/>
    </location>
</feature>
<feature type="transmembrane region" description="Helical" evidence="6">
    <location>
        <begin position="219"/>
        <end position="241"/>
    </location>
</feature>
<sequence>MSKGYYSILFSQTTTNLGFSLYTMVVISFLFKMTNSTTIASMVTLISIIFRIFGSAILPLITIRLKLPLTIIISQLIQMLLLICLFYALLRTYSNQTLILVFIIISCISFFNGWFSPLKSAIIGEIISPDRRVKANGLLSTVDQTFQFVGWSLGGLIIAFLGEGYTIILTIFLLFTSLLSLLFCLPHGHANSVIREKNSPNKSIVSGWRYLFSQKKLRTIIIMDLIESWAGMIWIGSVSLAFVNEVLHKGESWWGFINGAYYLGSMIGGFIIYKLSERFQNKLINFMLIGAVSYGSLTLIYGFISNSYLALILVLFMGPAYILRDLTQETLIQNITTEQTRINIMSARSSLVQFIFMFSILAIGAISDFLGVRLVYVSAGILLLVSAIYGFSQLQFKKKVNKHISF</sequence>
<feature type="transmembrane region" description="Helical" evidence="6">
    <location>
        <begin position="6"/>
        <end position="31"/>
    </location>
</feature>
<accession>A0A6M3ZBN7</accession>
<dbReference type="PANTHER" id="PTHR23513">
    <property type="entry name" value="INTEGRAL MEMBRANE EFFLUX PROTEIN-RELATED"/>
    <property type="match status" value="1"/>
</dbReference>
<feature type="transmembrane region" description="Helical" evidence="6">
    <location>
        <begin position="347"/>
        <end position="367"/>
    </location>
</feature>
<keyword evidence="5 6" id="KW-0472">Membrane</keyword>
<keyword evidence="3 6" id="KW-0812">Transmembrane</keyword>
<keyword evidence="2" id="KW-1003">Cell membrane</keyword>
<evidence type="ECO:0000256" key="1">
    <source>
        <dbReference type="ARBA" id="ARBA00004651"/>
    </source>
</evidence>
<keyword evidence="4 6" id="KW-1133">Transmembrane helix</keyword>
<dbReference type="EMBL" id="CP052842">
    <property type="protein sequence ID" value="QJP87280.1"/>
    <property type="molecule type" value="Genomic_DNA"/>
</dbReference>
<dbReference type="KEGG" id="bsu:BSU07460"/>
<organism evidence="7">
    <name type="scientific">Bacillus subtilis (strain 168)</name>
    <dbReference type="NCBI Taxonomy" id="224308"/>
    <lineage>
        <taxon>Bacteria</taxon>
        <taxon>Bacillati</taxon>
        <taxon>Bacillota</taxon>
        <taxon>Bacilli</taxon>
        <taxon>Bacillales</taxon>
        <taxon>Bacillaceae</taxon>
        <taxon>Bacillus</taxon>
    </lineage>
</organism>
<feature type="transmembrane region" description="Helical" evidence="6">
    <location>
        <begin position="253"/>
        <end position="272"/>
    </location>
</feature>
<evidence type="ECO:0000256" key="3">
    <source>
        <dbReference type="ARBA" id="ARBA00022692"/>
    </source>
</evidence>
<protein>
    <submittedName>
        <fullName evidence="7">MFS transporter</fullName>
    </submittedName>
</protein>
<dbReference type="InterPro" id="IPR036259">
    <property type="entry name" value="MFS_trans_sf"/>
</dbReference>
<gene>
    <name evidence="7" type="ORF">HIR78_04210</name>
</gene>
<dbReference type="InterPro" id="IPR011701">
    <property type="entry name" value="MFS"/>
</dbReference>
<feature type="transmembrane region" description="Helical" evidence="6">
    <location>
        <begin position="156"/>
        <end position="185"/>
    </location>
</feature>
<feature type="transmembrane region" description="Helical" evidence="6">
    <location>
        <begin position="69"/>
        <end position="90"/>
    </location>
</feature>
<comment type="subcellular location">
    <subcellularLocation>
        <location evidence="1">Cell membrane</location>
        <topology evidence="1">Multi-pass membrane protein</topology>
    </subcellularLocation>
</comment>
<dbReference type="AlphaFoldDB" id="A0A6M3ZBN7"/>
<dbReference type="SMR" id="A0A6M3ZBN7"/>
<dbReference type="Pfam" id="PF07690">
    <property type="entry name" value="MFS_1"/>
    <property type="match status" value="1"/>
</dbReference>
<dbReference type="GO" id="GO:0022857">
    <property type="term" value="F:transmembrane transporter activity"/>
    <property type="evidence" value="ECO:0007669"/>
    <property type="project" value="InterPro"/>
</dbReference>
<evidence type="ECO:0000313" key="7">
    <source>
        <dbReference type="EMBL" id="QJP87280.1"/>
    </source>
</evidence>
<dbReference type="OrthoDB" id="2351575at2"/>
<dbReference type="PANTHER" id="PTHR23513:SF19">
    <property type="entry name" value="MAJOR FACILITATOR SUPERFAMILY (MFS) PROFILE DOMAIN-CONTAINING PROTEIN"/>
    <property type="match status" value="1"/>
</dbReference>
<dbReference type="Gene3D" id="1.20.1250.20">
    <property type="entry name" value="MFS general substrate transporter like domains"/>
    <property type="match status" value="1"/>
</dbReference>
<name>A0A6M3ZBN7_BACSU</name>
<dbReference type="CDD" id="cd06173">
    <property type="entry name" value="MFS_MefA_like"/>
    <property type="match status" value="1"/>
</dbReference>
<evidence type="ECO:0000256" key="4">
    <source>
        <dbReference type="ARBA" id="ARBA00022989"/>
    </source>
</evidence>
<feature type="transmembrane region" description="Helical" evidence="6">
    <location>
        <begin position="308"/>
        <end position="326"/>
    </location>
</feature>
<evidence type="ECO:0000256" key="2">
    <source>
        <dbReference type="ARBA" id="ARBA00022475"/>
    </source>
</evidence>
<feature type="transmembrane region" description="Helical" evidence="6">
    <location>
        <begin position="97"/>
        <end position="115"/>
    </location>
</feature>
<dbReference type="RefSeq" id="WP_003233743.1">
    <property type="nucleotide sequence ID" value="NC_000964.3"/>
</dbReference>
<proteinExistence type="predicted"/>
<reference evidence="7" key="1">
    <citation type="submission" date="2020-04" db="EMBL/GenBank/DDBJ databases">
        <title>Phage recombination drives evolution of spore-forming Bacilli.</title>
        <authorList>
            <person name="Dragos A."/>
            <person name="Kovacs A.T."/>
        </authorList>
    </citation>
    <scope>NUCLEOTIDE SEQUENCE</scope>
    <source>
        <strain evidence="7">168</strain>
    </source>
</reference>
<dbReference type="GO" id="GO:0005886">
    <property type="term" value="C:plasma membrane"/>
    <property type="evidence" value="ECO:0007669"/>
    <property type="project" value="UniProtKB-SubCell"/>
</dbReference>
<evidence type="ECO:0000256" key="6">
    <source>
        <dbReference type="SAM" id="Phobius"/>
    </source>
</evidence>
<evidence type="ECO:0000256" key="5">
    <source>
        <dbReference type="ARBA" id="ARBA00023136"/>
    </source>
</evidence>
<feature type="transmembrane region" description="Helical" evidence="6">
    <location>
        <begin position="43"/>
        <end position="63"/>
    </location>
</feature>